<evidence type="ECO:0000256" key="1">
    <source>
        <dbReference type="ARBA" id="ARBA00000382"/>
    </source>
</evidence>
<keyword evidence="8" id="KW-0964">Secreted</keyword>
<dbReference type="Pfam" id="PF00332">
    <property type="entry name" value="Glyco_hydro_17"/>
    <property type="match status" value="1"/>
</dbReference>
<sequence>DKRLSRSFWGMDYTPIGTQLEQGCGVTQQEVIEDLKLLYQLTPRIRLYGMDCNQAELVMHGLDMLKVDMGVLLTLWVDGNATTYERQYNSLWKLIKKHGGDRIIGISVGNEAVFRRQATSAQLISMIKDVKDNMRKHGYPDIPVFTTEINELKYIIPYEDAVYDNVHPFFAGTLPKDAANWTFQYFYDVDQYPTMLLARDSPELVAKNQTQAKAAVISEIGWPTYPEDGRVKAAVPSVENQQMLLDTFVCQANARGLPYFWFEFKDEPWKADMFNETRESYWGLFDKERGLKEIKIPNC</sequence>
<keyword evidence="9" id="KW-0732">Signal</keyword>
<evidence type="ECO:0000256" key="16">
    <source>
        <dbReference type="ARBA" id="ARBA00037649"/>
    </source>
</evidence>
<keyword evidence="6" id="KW-1003">Cell membrane</keyword>
<dbReference type="EC" id="3.2.1.39" evidence="5"/>
<organism evidence="20 21">
    <name type="scientific">Syncephalastrum racemosum</name>
    <name type="common">Filamentous fungus</name>
    <dbReference type="NCBI Taxonomy" id="13706"/>
    <lineage>
        <taxon>Eukaryota</taxon>
        <taxon>Fungi</taxon>
        <taxon>Fungi incertae sedis</taxon>
        <taxon>Mucoromycota</taxon>
        <taxon>Mucoromycotina</taxon>
        <taxon>Mucoromycetes</taxon>
        <taxon>Mucorales</taxon>
        <taxon>Syncephalastraceae</taxon>
        <taxon>Syncephalastrum</taxon>
    </lineage>
</organism>
<comment type="subcellular location">
    <subcellularLocation>
        <location evidence="3">Cell membrane</location>
        <topology evidence="3">Single-pass type II membrane protein</topology>
    </subcellularLocation>
    <subcellularLocation>
        <location evidence="2">Secreted</location>
        <location evidence="2">Cell wall</location>
    </subcellularLocation>
</comment>
<evidence type="ECO:0000256" key="18">
    <source>
        <dbReference type="ARBA" id="ARBA00043078"/>
    </source>
</evidence>
<dbReference type="GO" id="GO:0005886">
    <property type="term" value="C:plasma membrane"/>
    <property type="evidence" value="ECO:0007669"/>
    <property type="project" value="UniProtKB-SubCell"/>
</dbReference>
<dbReference type="OrthoDB" id="77201at2759"/>
<dbReference type="GO" id="GO:0009277">
    <property type="term" value="C:fungal-type cell wall"/>
    <property type="evidence" value="ECO:0007669"/>
    <property type="project" value="TreeGrafter"/>
</dbReference>
<evidence type="ECO:0000256" key="5">
    <source>
        <dbReference type="ARBA" id="ARBA00012780"/>
    </source>
</evidence>
<dbReference type="Proteomes" id="UP000242180">
    <property type="component" value="Unassembled WGS sequence"/>
</dbReference>
<dbReference type="GO" id="GO:0042973">
    <property type="term" value="F:glucan endo-1,3-beta-D-glucosidase activity"/>
    <property type="evidence" value="ECO:0007669"/>
    <property type="project" value="UniProtKB-EC"/>
</dbReference>
<evidence type="ECO:0000256" key="3">
    <source>
        <dbReference type="ARBA" id="ARBA00004401"/>
    </source>
</evidence>
<dbReference type="GO" id="GO:0009986">
    <property type="term" value="C:cell surface"/>
    <property type="evidence" value="ECO:0007669"/>
    <property type="project" value="TreeGrafter"/>
</dbReference>
<evidence type="ECO:0000313" key="21">
    <source>
        <dbReference type="Proteomes" id="UP000242180"/>
    </source>
</evidence>
<evidence type="ECO:0000256" key="14">
    <source>
        <dbReference type="ARBA" id="ARBA00023316"/>
    </source>
</evidence>
<dbReference type="GO" id="GO:0000272">
    <property type="term" value="P:polysaccharide catabolic process"/>
    <property type="evidence" value="ECO:0007669"/>
    <property type="project" value="UniProtKB-KW"/>
</dbReference>
<dbReference type="GO" id="GO:0005576">
    <property type="term" value="C:extracellular region"/>
    <property type="evidence" value="ECO:0007669"/>
    <property type="project" value="TreeGrafter"/>
</dbReference>
<evidence type="ECO:0000256" key="7">
    <source>
        <dbReference type="ARBA" id="ARBA00022512"/>
    </source>
</evidence>
<reference evidence="20 21" key="1">
    <citation type="submission" date="2016-07" db="EMBL/GenBank/DDBJ databases">
        <title>Pervasive Adenine N6-methylation of Active Genes in Fungi.</title>
        <authorList>
            <consortium name="DOE Joint Genome Institute"/>
            <person name="Mondo S.J."/>
            <person name="Dannebaum R.O."/>
            <person name="Kuo R.C."/>
            <person name="Labutti K."/>
            <person name="Haridas S."/>
            <person name="Kuo A."/>
            <person name="Salamov A."/>
            <person name="Ahrendt S.R."/>
            <person name="Lipzen A."/>
            <person name="Sullivan W."/>
            <person name="Andreopoulos W.B."/>
            <person name="Clum A."/>
            <person name="Lindquist E."/>
            <person name="Daum C."/>
            <person name="Ramamoorthy G.K."/>
            <person name="Gryganskyi A."/>
            <person name="Culley D."/>
            <person name="Magnuson J.K."/>
            <person name="James T.Y."/>
            <person name="O'Malley M.A."/>
            <person name="Stajich J.E."/>
            <person name="Spatafora J.W."/>
            <person name="Visel A."/>
            <person name="Grigoriev I.V."/>
        </authorList>
    </citation>
    <scope>NUCLEOTIDE SEQUENCE [LARGE SCALE GENOMIC DNA]</scope>
    <source>
        <strain evidence="20 21">NRRL 2496</strain>
    </source>
</reference>
<evidence type="ECO:0000256" key="11">
    <source>
        <dbReference type="ARBA" id="ARBA00023136"/>
    </source>
</evidence>
<feature type="non-terminal residue" evidence="20">
    <location>
        <position position="299"/>
    </location>
</feature>
<evidence type="ECO:0000256" key="12">
    <source>
        <dbReference type="ARBA" id="ARBA00023180"/>
    </source>
</evidence>
<keyword evidence="10 20" id="KW-0378">Hydrolase</keyword>
<dbReference type="STRING" id="13706.A0A1X2H623"/>
<gene>
    <name evidence="20" type="ORF">BCR43DRAFT_406542</name>
</gene>
<dbReference type="OMA" id="IHAWFAN"/>
<dbReference type="InterPro" id="IPR000490">
    <property type="entry name" value="Glyco_hydro_17"/>
</dbReference>
<dbReference type="GO" id="GO:0071555">
    <property type="term" value="P:cell wall organization"/>
    <property type="evidence" value="ECO:0007669"/>
    <property type="project" value="UniProtKB-KW"/>
</dbReference>
<dbReference type="InterPro" id="IPR050732">
    <property type="entry name" value="Beta-glucan_modifiers"/>
</dbReference>
<comment type="catalytic activity">
    <reaction evidence="1">
        <text>Hydrolysis of (1-&gt;3)-beta-D-glucosidic linkages in (1-&gt;3)-beta-D-glucans.</text>
        <dbReference type="EC" id="3.2.1.39"/>
    </reaction>
</comment>
<evidence type="ECO:0000256" key="2">
    <source>
        <dbReference type="ARBA" id="ARBA00004191"/>
    </source>
</evidence>
<evidence type="ECO:0000256" key="8">
    <source>
        <dbReference type="ARBA" id="ARBA00022525"/>
    </source>
</evidence>
<evidence type="ECO:0000256" key="17">
    <source>
        <dbReference type="ARBA" id="ARBA00042373"/>
    </source>
</evidence>
<keyword evidence="7" id="KW-0134">Cell wall</keyword>
<comment type="caution">
    <text evidence="20">The sequence shown here is derived from an EMBL/GenBank/DDBJ whole genome shotgun (WGS) entry which is preliminary data.</text>
</comment>
<feature type="non-terminal residue" evidence="20">
    <location>
        <position position="1"/>
    </location>
</feature>
<keyword evidence="21" id="KW-1185">Reference proteome</keyword>
<dbReference type="SUPFAM" id="SSF51445">
    <property type="entry name" value="(Trans)glycosidases"/>
    <property type="match status" value="1"/>
</dbReference>
<dbReference type="InParanoid" id="A0A1X2H623"/>
<dbReference type="EMBL" id="MCGN01000008">
    <property type="protein sequence ID" value="ORY93922.1"/>
    <property type="molecule type" value="Genomic_DNA"/>
</dbReference>
<dbReference type="PANTHER" id="PTHR16631">
    <property type="entry name" value="GLUCAN 1,3-BETA-GLUCOSIDASE"/>
    <property type="match status" value="1"/>
</dbReference>
<keyword evidence="15" id="KW-0624">Polysaccharide degradation</keyword>
<accession>A0A1X2H623</accession>
<evidence type="ECO:0000256" key="10">
    <source>
        <dbReference type="ARBA" id="ARBA00022801"/>
    </source>
</evidence>
<evidence type="ECO:0000256" key="9">
    <source>
        <dbReference type="ARBA" id="ARBA00022729"/>
    </source>
</evidence>
<comment type="similarity">
    <text evidence="4 19">Belongs to the glycosyl hydrolase 17 family.</text>
</comment>
<evidence type="ECO:0000256" key="6">
    <source>
        <dbReference type="ARBA" id="ARBA00022475"/>
    </source>
</evidence>
<keyword evidence="14" id="KW-0961">Cell wall biogenesis/degradation</keyword>
<evidence type="ECO:0000256" key="15">
    <source>
        <dbReference type="ARBA" id="ARBA00023326"/>
    </source>
</evidence>
<dbReference type="Gene3D" id="3.20.20.80">
    <property type="entry name" value="Glycosidases"/>
    <property type="match status" value="1"/>
</dbReference>
<protein>
    <recommendedName>
        <fullName evidence="5">glucan endo-1,3-beta-D-glucosidase</fullName>
        <ecNumber evidence="5">3.2.1.39</ecNumber>
    </recommendedName>
    <alternativeName>
        <fullName evidence="18">Endo-1,3-beta-glucanase btgC</fullName>
    </alternativeName>
    <alternativeName>
        <fullName evidence="17">Laminarinase btgC</fullName>
    </alternativeName>
</protein>
<comment type="function">
    <text evidence="16">Glucanases play a role in cell expansion during growth, in cell-cell fusion during mating, and in spore release during sporulation. This enzyme may be involved in beta-glucan degradation. Active on laminarin and lichenan.</text>
</comment>
<evidence type="ECO:0000256" key="4">
    <source>
        <dbReference type="ARBA" id="ARBA00008773"/>
    </source>
</evidence>
<evidence type="ECO:0000256" key="13">
    <source>
        <dbReference type="ARBA" id="ARBA00023277"/>
    </source>
</evidence>
<proteinExistence type="inferred from homology"/>
<evidence type="ECO:0000313" key="20">
    <source>
        <dbReference type="EMBL" id="ORY93922.1"/>
    </source>
</evidence>
<evidence type="ECO:0000256" key="19">
    <source>
        <dbReference type="RuleBase" id="RU004335"/>
    </source>
</evidence>
<name>A0A1X2H623_SYNRA</name>
<dbReference type="InterPro" id="IPR017853">
    <property type="entry name" value="GH"/>
</dbReference>
<keyword evidence="11" id="KW-0472">Membrane</keyword>
<dbReference type="PANTHER" id="PTHR16631:SF17">
    <property type="entry name" value="GLUCAN ENDO-1,3-BETA-GLUCOSIDASE BTGC"/>
    <property type="match status" value="1"/>
</dbReference>
<keyword evidence="13" id="KW-0119">Carbohydrate metabolism</keyword>
<keyword evidence="12" id="KW-0325">Glycoprotein</keyword>
<dbReference type="AlphaFoldDB" id="A0A1X2H623"/>